<organism evidence="2 3">
    <name type="scientific">Nocardioides plantarum</name>
    <dbReference type="NCBI Taxonomy" id="29299"/>
    <lineage>
        <taxon>Bacteria</taxon>
        <taxon>Bacillati</taxon>
        <taxon>Actinomycetota</taxon>
        <taxon>Actinomycetes</taxon>
        <taxon>Propionibacteriales</taxon>
        <taxon>Nocardioidaceae</taxon>
        <taxon>Nocardioides</taxon>
    </lineage>
</organism>
<feature type="region of interest" description="Disordered" evidence="1">
    <location>
        <begin position="41"/>
        <end position="67"/>
    </location>
</feature>
<protein>
    <submittedName>
        <fullName evidence="2">Uncharacterized protein</fullName>
    </submittedName>
</protein>
<evidence type="ECO:0000313" key="2">
    <source>
        <dbReference type="EMBL" id="MFB9312237.1"/>
    </source>
</evidence>
<accession>A0ABV5K667</accession>
<reference evidence="2 3" key="1">
    <citation type="submission" date="2024-09" db="EMBL/GenBank/DDBJ databases">
        <authorList>
            <person name="Sun Q."/>
            <person name="Mori K."/>
        </authorList>
    </citation>
    <scope>NUCLEOTIDE SEQUENCE [LARGE SCALE GENOMIC DNA]</scope>
    <source>
        <strain evidence="2 3">JCM 9626</strain>
    </source>
</reference>
<evidence type="ECO:0000313" key="3">
    <source>
        <dbReference type="Proteomes" id="UP001589750"/>
    </source>
</evidence>
<name>A0ABV5K667_9ACTN</name>
<dbReference type="Proteomes" id="UP001589750">
    <property type="component" value="Unassembled WGS sequence"/>
</dbReference>
<dbReference type="EMBL" id="JBHMDG010000004">
    <property type="protein sequence ID" value="MFB9312237.1"/>
    <property type="molecule type" value="Genomic_DNA"/>
</dbReference>
<keyword evidence="3" id="KW-1185">Reference proteome</keyword>
<sequence>MPDSASATFTRRQFMIYQLVMDGTAHDEAARLVDETLARDGGAAPDEQLSWAQWQAEAESDTSPADR</sequence>
<proteinExistence type="predicted"/>
<gene>
    <name evidence="2" type="ORF">ACFFRI_04190</name>
</gene>
<comment type="caution">
    <text evidence="2">The sequence shown here is derived from an EMBL/GenBank/DDBJ whole genome shotgun (WGS) entry which is preliminary data.</text>
</comment>
<evidence type="ECO:0000256" key="1">
    <source>
        <dbReference type="SAM" id="MobiDB-lite"/>
    </source>
</evidence>
<dbReference type="RefSeq" id="WP_140010506.1">
    <property type="nucleotide sequence ID" value="NZ_JBHMDG010000004.1"/>
</dbReference>